<dbReference type="SUPFAM" id="SSF82679">
    <property type="entry name" value="N-utilization substance G protein NusG, N-terminal domain"/>
    <property type="match status" value="1"/>
</dbReference>
<dbReference type="AlphaFoldDB" id="A0A2K4ZD92"/>
<organism evidence="1 2">
    <name type="scientific">Acetatifactor muris</name>
    <dbReference type="NCBI Taxonomy" id="879566"/>
    <lineage>
        <taxon>Bacteria</taxon>
        <taxon>Bacillati</taxon>
        <taxon>Bacillota</taxon>
        <taxon>Clostridia</taxon>
        <taxon>Lachnospirales</taxon>
        <taxon>Lachnospiraceae</taxon>
        <taxon>Acetatifactor</taxon>
    </lineage>
</organism>
<dbReference type="Proteomes" id="UP000236311">
    <property type="component" value="Unassembled WGS sequence"/>
</dbReference>
<proteinExistence type="predicted"/>
<keyword evidence="2" id="KW-1185">Reference proteome</keyword>
<reference evidence="1 2" key="1">
    <citation type="submission" date="2018-01" db="EMBL/GenBank/DDBJ databases">
        <authorList>
            <person name="Gaut B.S."/>
            <person name="Morton B.R."/>
            <person name="Clegg M.T."/>
            <person name="Duvall M.R."/>
        </authorList>
    </citation>
    <scope>NUCLEOTIDE SEQUENCE [LARGE SCALE GENOMIC DNA]</scope>
    <source>
        <strain evidence="1">GP69</strain>
    </source>
</reference>
<dbReference type="RefSeq" id="WP_103238528.1">
    <property type="nucleotide sequence ID" value="NZ_JANJZD010000005.1"/>
</dbReference>
<name>A0A2K4ZD92_9FIRM</name>
<protein>
    <recommendedName>
        <fullName evidence="3">Transcription antitermination protein NusG</fullName>
    </recommendedName>
</protein>
<sequence>MWCAVHVKDGHEARTEAFVSGLLSKDVNARCFHLTRSRRKKYGGQWRTVREALLPGYVIIDTDRPEEVGRELKRTSGPELLFDTEAFVTTVKAEESEFLELLIDEAGEIGLSEVRVEEDGRICCLSGPLRKVSHLVRKMDLHKRIAEVEAEFMGERQVLYLGIEIAGQTAGQGQESVAQLQ</sequence>
<dbReference type="OrthoDB" id="1681764at2"/>
<evidence type="ECO:0000313" key="1">
    <source>
        <dbReference type="EMBL" id="SOY28428.1"/>
    </source>
</evidence>
<gene>
    <name evidence="1" type="ORF">AMURIS_01135</name>
</gene>
<dbReference type="EMBL" id="OFSM01000005">
    <property type="protein sequence ID" value="SOY28428.1"/>
    <property type="molecule type" value="Genomic_DNA"/>
</dbReference>
<dbReference type="Gene3D" id="3.30.70.940">
    <property type="entry name" value="NusG, N-terminal domain"/>
    <property type="match status" value="1"/>
</dbReference>
<accession>A0A2K4ZD92</accession>
<dbReference type="GO" id="GO:0006354">
    <property type="term" value="P:DNA-templated transcription elongation"/>
    <property type="evidence" value="ECO:0007669"/>
    <property type="project" value="InterPro"/>
</dbReference>
<dbReference type="InterPro" id="IPR036735">
    <property type="entry name" value="NGN_dom_sf"/>
</dbReference>
<evidence type="ECO:0000313" key="2">
    <source>
        <dbReference type="Proteomes" id="UP000236311"/>
    </source>
</evidence>
<evidence type="ECO:0008006" key="3">
    <source>
        <dbReference type="Google" id="ProtNLM"/>
    </source>
</evidence>